<organism evidence="6 7">
    <name type="scientific">Acanthisitta chloris</name>
    <name type="common">rifleman</name>
    <dbReference type="NCBI Taxonomy" id="57068"/>
    <lineage>
        <taxon>Eukaryota</taxon>
        <taxon>Metazoa</taxon>
        <taxon>Chordata</taxon>
        <taxon>Craniata</taxon>
        <taxon>Vertebrata</taxon>
        <taxon>Euteleostomi</taxon>
        <taxon>Archelosauria</taxon>
        <taxon>Archosauria</taxon>
        <taxon>Dinosauria</taxon>
        <taxon>Saurischia</taxon>
        <taxon>Theropoda</taxon>
        <taxon>Coelurosauria</taxon>
        <taxon>Aves</taxon>
        <taxon>Neognathae</taxon>
        <taxon>Neoaves</taxon>
        <taxon>Telluraves</taxon>
        <taxon>Australaves</taxon>
        <taxon>Passeriformes</taxon>
        <taxon>Acanthisittidae</taxon>
        <taxon>Acanthisitta</taxon>
    </lineage>
</organism>
<accession>A0A091MPY4</accession>
<proteinExistence type="inferred from homology"/>
<evidence type="ECO:0000256" key="2">
    <source>
        <dbReference type="ARBA" id="ARBA00007774"/>
    </source>
</evidence>
<feature type="compositionally biased region" description="Basic and acidic residues" evidence="5">
    <location>
        <begin position="340"/>
        <end position="352"/>
    </location>
</feature>
<evidence type="ECO:0000256" key="1">
    <source>
        <dbReference type="ARBA" id="ARBA00004604"/>
    </source>
</evidence>
<feature type="compositionally biased region" description="Acidic residues" evidence="5">
    <location>
        <begin position="322"/>
        <end position="336"/>
    </location>
</feature>
<sequence length="636" mass="71431">GEKLVLSELLQPIHPKSALGSVRKELARVKKKAPVELPLSKEEAKRVVREAAYDTTSKDVGKWQQVVLQNRRAEQLVFPLRQDITTVVPLERATSAWRARTPLEQEIFGLLHKTQQPITDPLLTPEEKASLQAMSLEEAQQRRAELQKARAIQSYYEAKARREKRIKSKKYHRVLKKSRRRQALKEFEQLQKSDPAAALARLEELEQLRMQERMSLKHQNKGKWAQSRAIIAKYDLEARKALQEQLAKNKELMQKVRVEPPEEELRDVPEEDTAAVAVPTAASGANPWMLGKPSASTPESEAQEGPGDVPVPDAAESKEKMEEEEEEEELSDEEALLQDFEQKRQARQERAGSPEGLSKGHGADEMEGTAEQPGDSPVPAVCAEEPVSAGLEPPPQALLSEQLRRVQTMEDVEALASEEHVEEQEKPTASRVEKQAQRQEEGKAGDRHAREAPAKKKIISLEAVLDGKPQELDCPSLPIVMEEEEGGIDQRGVITEAFAGDDVVDDFRREKRKAEEASKPQPVNLVLPGWGEWGGTGLRPSAKKVKRFLLKPPPAPPRKDQHLPHVIMSEKRNIHAAAHQVSELPFPFERHQQFEQSLRTPVGTTWNTPRAFQKLTAPRVITRAGHIIQPISAEDI</sequence>
<feature type="compositionally biased region" description="Basic and acidic residues" evidence="5">
    <location>
        <begin position="417"/>
        <end position="454"/>
    </location>
</feature>
<reference evidence="6 7" key="1">
    <citation type="submission" date="2014-04" db="EMBL/GenBank/DDBJ databases">
        <title>Genome evolution of avian class.</title>
        <authorList>
            <person name="Zhang G."/>
            <person name="Li C."/>
        </authorList>
    </citation>
    <scope>NUCLEOTIDE SEQUENCE [LARGE SCALE GENOMIC DNA]</scope>
    <source>
        <strain evidence="6">BGI_N310</strain>
    </source>
</reference>
<keyword evidence="4" id="KW-0539">Nucleus</keyword>
<dbReference type="PANTHER" id="PTHR14150:SF12">
    <property type="entry name" value="U3 SMALL NUCLEOLAR RNA-ASSOCIATED PROTEIN 14 HOMOLOG A"/>
    <property type="match status" value="1"/>
</dbReference>
<dbReference type="Proteomes" id="UP000053537">
    <property type="component" value="Unassembled WGS sequence"/>
</dbReference>
<dbReference type="GO" id="GO:0006364">
    <property type="term" value="P:rRNA processing"/>
    <property type="evidence" value="ECO:0007669"/>
    <property type="project" value="InterPro"/>
</dbReference>
<feature type="non-terminal residue" evidence="6">
    <location>
        <position position="1"/>
    </location>
</feature>
<dbReference type="Pfam" id="PF04615">
    <property type="entry name" value="Utp14"/>
    <property type="match status" value="1"/>
</dbReference>
<evidence type="ECO:0000256" key="3">
    <source>
        <dbReference type="ARBA" id="ARBA00022553"/>
    </source>
</evidence>
<gene>
    <name evidence="6" type="ORF">N310_08915</name>
</gene>
<dbReference type="AlphaFoldDB" id="A0A091MPY4"/>
<evidence type="ECO:0000313" key="7">
    <source>
        <dbReference type="Proteomes" id="UP000053537"/>
    </source>
</evidence>
<feature type="non-terminal residue" evidence="6">
    <location>
        <position position="636"/>
    </location>
</feature>
<evidence type="ECO:0000256" key="5">
    <source>
        <dbReference type="SAM" id="MobiDB-lite"/>
    </source>
</evidence>
<keyword evidence="7" id="KW-1185">Reference proteome</keyword>
<dbReference type="GO" id="GO:0032040">
    <property type="term" value="C:small-subunit processome"/>
    <property type="evidence" value="ECO:0007669"/>
    <property type="project" value="InterPro"/>
</dbReference>
<evidence type="ECO:0000256" key="4">
    <source>
        <dbReference type="ARBA" id="ARBA00023242"/>
    </source>
</evidence>
<protein>
    <submittedName>
        <fullName evidence="6">U3 small nucleolar RNA-associated protein 14 A</fullName>
    </submittedName>
</protein>
<dbReference type="PANTHER" id="PTHR14150">
    <property type="entry name" value="U3 SMALL NUCLEOLAR RNA-ASSOCIATED PROTEIN 14"/>
    <property type="match status" value="1"/>
</dbReference>
<name>A0A091MPY4_9PASS</name>
<dbReference type="InterPro" id="IPR006709">
    <property type="entry name" value="SSU_processome_Utp14"/>
</dbReference>
<comment type="similarity">
    <text evidence="2">Belongs to the UTP14 family.</text>
</comment>
<dbReference type="EMBL" id="KK832693">
    <property type="protein sequence ID" value="KFP77748.1"/>
    <property type="molecule type" value="Genomic_DNA"/>
</dbReference>
<keyword evidence="3" id="KW-0597">Phosphoprotein</keyword>
<evidence type="ECO:0000313" key="6">
    <source>
        <dbReference type="EMBL" id="KFP77748.1"/>
    </source>
</evidence>
<comment type="subcellular location">
    <subcellularLocation>
        <location evidence="1">Nucleus</location>
        <location evidence="1">Nucleolus</location>
    </subcellularLocation>
</comment>
<feature type="region of interest" description="Disordered" evidence="5">
    <location>
        <begin position="279"/>
        <end position="455"/>
    </location>
</feature>